<evidence type="ECO:0000313" key="2">
    <source>
        <dbReference type="EMBL" id="CAI8612807.1"/>
    </source>
</evidence>
<dbReference type="AlphaFoldDB" id="A0AAV1AU39"/>
<keyword evidence="1" id="KW-0812">Transmembrane</keyword>
<evidence type="ECO:0000313" key="3">
    <source>
        <dbReference type="Proteomes" id="UP001157006"/>
    </source>
</evidence>
<protein>
    <submittedName>
        <fullName evidence="2">Uncharacterized protein</fullName>
    </submittedName>
</protein>
<dbReference type="EMBL" id="OX451740">
    <property type="protein sequence ID" value="CAI8612807.1"/>
    <property type="molecule type" value="Genomic_DNA"/>
</dbReference>
<gene>
    <name evidence="2" type="ORF">VFH_V051960</name>
</gene>
<feature type="transmembrane region" description="Helical" evidence="1">
    <location>
        <begin position="83"/>
        <end position="106"/>
    </location>
</feature>
<keyword evidence="1" id="KW-1133">Transmembrane helix</keyword>
<keyword evidence="3" id="KW-1185">Reference proteome</keyword>
<accession>A0AAV1AU39</accession>
<reference evidence="2 3" key="1">
    <citation type="submission" date="2023-01" db="EMBL/GenBank/DDBJ databases">
        <authorList>
            <person name="Kreplak J."/>
        </authorList>
    </citation>
    <scope>NUCLEOTIDE SEQUENCE [LARGE SCALE GENOMIC DNA]</scope>
</reference>
<name>A0AAV1AU39_VICFA</name>
<dbReference type="Proteomes" id="UP001157006">
    <property type="component" value="Chromosome 5"/>
</dbReference>
<organism evidence="2 3">
    <name type="scientific">Vicia faba</name>
    <name type="common">Broad bean</name>
    <name type="synonym">Faba vulgaris</name>
    <dbReference type="NCBI Taxonomy" id="3906"/>
    <lineage>
        <taxon>Eukaryota</taxon>
        <taxon>Viridiplantae</taxon>
        <taxon>Streptophyta</taxon>
        <taxon>Embryophyta</taxon>
        <taxon>Tracheophyta</taxon>
        <taxon>Spermatophyta</taxon>
        <taxon>Magnoliopsida</taxon>
        <taxon>eudicotyledons</taxon>
        <taxon>Gunneridae</taxon>
        <taxon>Pentapetalae</taxon>
        <taxon>rosids</taxon>
        <taxon>fabids</taxon>
        <taxon>Fabales</taxon>
        <taxon>Fabaceae</taxon>
        <taxon>Papilionoideae</taxon>
        <taxon>50 kb inversion clade</taxon>
        <taxon>NPAAA clade</taxon>
        <taxon>Hologalegina</taxon>
        <taxon>IRL clade</taxon>
        <taxon>Fabeae</taxon>
        <taxon>Vicia</taxon>
    </lineage>
</organism>
<feature type="transmembrane region" description="Helical" evidence="1">
    <location>
        <begin position="112"/>
        <end position="132"/>
    </location>
</feature>
<proteinExistence type="predicted"/>
<keyword evidence="1" id="KW-0472">Membrane</keyword>
<sequence length="162" mass="19306">KNHNHDVKNSKPKLNFNPLFLNYKKMNIKKASWFRCIYSVYSPPLLNCLLRVQLACIAVRPNRETKENSERESTQKHKRDKTLFPNFIPCIFLSSHFLSIWVSLFLLRSSSVLHNFCFFWVILLCGSRFFCIKIRFLLVGKWKANYFSSGFWFLMRLLLVCL</sequence>
<evidence type="ECO:0000256" key="1">
    <source>
        <dbReference type="SAM" id="Phobius"/>
    </source>
</evidence>
<feature type="non-terminal residue" evidence="2">
    <location>
        <position position="1"/>
    </location>
</feature>